<dbReference type="Pfam" id="PF04070">
    <property type="entry name" value="DUF378"/>
    <property type="match status" value="1"/>
</dbReference>
<comment type="caution">
    <text evidence="2">The sequence shown here is derived from an EMBL/GenBank/DDBJ whole genome shotgun (WGS) entry which is preliminary data.</text>
</comment>
<dbReference type="Proteomes" id="UP000031572">
    <property type="component" value="Unassembled WGS sequence"/>
</dbReference>
<keyword evidence="1" id="KW-0472">Membrane</keyword>
<feature type="transmembrane region" description="Helical" evidence="1">
    <location>
        <begin position="20"/>
        <end position="40"/>
    </location>
</feature>
<keyword evidence="3" id="KW-1185">Reference proteome</keyword>
<evidence type="ECO:0000256" key="1">
    <source>
        <dbReference type="SAM" id="Phobius"/>
    </source>
</evidence>
<evidence type="ECO:0000313" key="3">
    <source>
        <dbReference type="Proteomes" id="UP000031572"/>
    </source>
</evidence>
<sequence>MPERRATSRGASRLNAVDWIAMVLLFVGGINWGLVGLFGIDLVAMLFGEMSALSRVVYALVGASALYTIYSGNKLFRS</sequence>
<evidence type="ECO:0008006" key="4">
    <source>
        <dbReference type="Google" id="ProtNLM"/>
    </source>
</evidence>
<protein>
    <recommendedName>
        <fullName evidence="4">DUF378 domain-containing protein</fullName>
    </recommendedName>
</protein>
<dbReference type="OrthoDB" id="9812136at2"/>
<reference evidence="2 3" key="1">
    <citation type="submission" date="2014-12" db="EMBL/GenBank/DDBJ databases">
        <title>Denitrispirillum autotrophicum gen. nov., sp. nov., Denitrifying, Facultatively Autotrophic Bacteria Isolated from Rice Paddy Soil.</title>
        <authorList>
            <person name="Ishii S."/>
            <person name="Ashida N."/>
            <person name="Ohno H."/>
            <person name="Otsuka S."/>
            <person name="Yokota A."/>
            <person name="Senoo K."/>
        </authorList>
    </citation>
    <scope>NUCLEOTIDE SEQUENCE [LARGE SCALE GENOMIC DNA]</scope>
    <source>
        <strain evidence="2 3">TSA66</strain>
    </source>
</reference>
<gene>
    <name evidence="2" type="ORF">TSA66_23555</name>
</gene>
<dbReference type="STRING" id="709839.TSA66_23555"/>
<name>A0A0C2BSU8_9BURK</name>
<evidence type="ECO:0000313" key="2">
    <source>
        <dbReference type="EMBL" id="KIF83139.1"/>
    </source>
</evidence>
<accession>A0A0C2BSU8</accession>
<dbReference type="PANTHER" id="PTHR37304:SF1">
    <property type="entry name" value="MEMBRANE PROTEIN"/>
    <property type="match status" value="1"/>
</dbReference>
<keyword evidence="1" id="KW-1133">Transmembrane helix</keyword>
<feature type="transmembrane region" description="Helical" evidence="1">
    <location>
        <begin position="52"/>
        <end position="70"/>
    </location>
</feature>
<dbReference type="InterPro" id="IPR007211">
    <property type="entry name" value="DUF378"/>
</dbReference>
<dbReference type="EMBL" id="JWJG01000028">
    <property type="protein sequence ID" value="KIF83139.1"/>
    <property type="molecule type" value="Genomic_DNA"/>
</dbReference>
<dbReference type="AlphaFoldDB" id="A0A0C2BSU8"/>
<dbReference type="PANTHER" id="PTHR37304">
    <property type="entry name" value="MEMBRANE PROTEIN-RELATED"/>
    <property type="match status" value="1"/>
</dbReference>
<proteinExistence type="predicted"/>
<organism evidence="2 3">
    <name type="scientific">Noviherbaspirillum autotrophicum</name>
    <dbReference type="NCBI Taxonomy" id="709839"/>
    <lineage>
        <taxon>Bacteria</taxon>
        <taxon>Pseudomonadati</taxon>
        <taxon>Pseudomonadota</taxon>
        <taxon>Betaproteobacteria</taxon>
        <taxon>Burkholderiales</taxon>
        <taxon>Oxalobacteraceae</taxon>
        <taxon>Noviherbaspirillum</taxon>
    </lineage>
</organism>
<keyword evidence="1" id="KW-0812">Transmembrane</keyword>